<proteinExistence type="inferred from homology"/>
<comment type="subunit">
    <text evidence="6">Interacts with MinD and FtsZ.</text>
</comment>
<dbReference type="Pfam" id="PF03775">
    <property type="entry name" value="MinC_C"/>
    <property type="match status" value="1"/>
</dbReference>
<dbReference type="InterPro" id="IPR005526">
    <property type="entry name" value="Septum_form_inhib_MinC_C"/>
</dbReference>
<dbReference type="EMBL" id="WOSW01000015">
    <property type="protein sequence ID" value="NHO32769.1"/>
    <property type="molecule type" value="Genomic_DNA"/>
</dbReference>
<dbReference type="NCBIfam" id="TIGR01222">
    <property type="entry name" value="minC"/>
    <property type="match status" value="1"/>
</dbReference>
<comment type="similarity">
    <text evidence="1 6">Belongs to the MinC family.</text>
</comment>
<dbReference type="PANTHER" id="PTHR34108:SF1">
    <property type="entry name" value="SEPTUM SITE-DETERMINING PROTEIN MINC"/>
    <property type="match status" value="1"/>
</dbReference>
<dbReference type="HAMAP" id="MF_00267">
    <property type="entry name" value="MinC"/>
    <property type="match status" value="1"/>
</dbReference>
<sequence length="243" mass="25218">MSVPTANSPSAAADPGTLPRIRAGGRSFLALVLTPEAPLDIWLDALDLQVSRSAGFFAGKPIILDLSLVPSDTPGLENFLPVLTERGIHVIGIEGADRDEPVFAAWDWPDGFAGGRVSPEADIPDDSVEPPPLAPGSLIIEEPVRSGQQIVWAEGDVIVLGSVASGAEVSAGGSIHIYGALRGRAIAGIVGRPDARIFARVMEAELLAIDGFYAIAEEMPAALTGKAAQAVLVDDTLTLRAVS</sequence>
<keyword evidence="2 6" id="KW-0132">Cell division</keyword>
<dbReference type="InterPro" id="IPR016098">
    <property type="entry name" value="CAP/MinC_C"/>
</dbReference>
<keyword evidence="9" id="KW-1185">Reference proteome</keyword>
<evidence type="ECO:0000259" key="7">
    <source>
        <dbReference type="Pfam" id="PF03775"/>
    </source>
</evidence>
<dbReference type="InterPro" id="IPR013033">
    <property type="entry name" value="MinC"/>
</dbReference>
<reference evidence="8 9" key="1">
    <citation type="journal article" date="2020" name="Int. J. Syst. Evol. Microbiol.">
        <title>Novel acetic acid bacteria from cider fermentations: Acetobacter conturbans sp. nov. and Acetobacter fallax sp. nov.</title>
        <authorList>
            <person name="Sombolestani A.S."/>
            <person name="Cleenwerck I."/>
            <person name="Cnockaert M."/>
            <person name="Borremans W."/>
            <person name="Wieme A.D."/>
            <person name="De Vuyst L."/>
            <person name="Vandamme P."/>
        </authorList>
    </citation>
    <scope>NUCLEOTIDE SEQUENCE [LARGE SCALE GENOMIC DNA]</scope>
    <source>
        <strain evidence="8 9">LMG 1637</strain>
    </source>
</reference>
<gene>
    <name evidence="6 8" type="primary">minC</name>
    <name evidence="8" type="ORF">GOB84_09400</name>
</gene>
<comment type="function">
    <text evidence="5 6">Cell division inhibitor that blocks the formation of polar Z ring septums. Rapidly oscillates between the poles of the cell to destabilize FtsZ filaments that have formed before they mature into polar Z rings. Prevents FtsZ polymerization.</text>
</comment>
<protein>
    <recommendedName>
        <fullName evidence="6">Probable septum site-determining protein MinC</fullName>
    </recommendedName>
</protein>
<evidence type="ECO:0000313" key="9">
    <source>
        <dbReference type="Proteomes" id="UP000615326"/>
    </source>
</evidence>
<dbReference type="InterPro" id="IPR036145">
    <property type="entry name" value="MinC_C_sf"/>
</dbReference>
<keyword evidence="4 6" id="KW-0131">Cell cycle</keyword>
<feature type="domain" description="Septum formation inhibitor MinC C-terminal" evidence="7">
    <location>
        <begin position="139"/>
        <end position="238"/>
    </location>
</feature>
<name>A0ABX0K8P9_9PROT</name>
<dbReference type="Gene3D" id="3.30.70.260">
    <property type="match status" value="1"/>
</dbReference>
<evidence type="ECO:0000313" key="8">
    <source>
        <dbReference type="EMBL" id="NHO32769.1"/>
    </source>
</evidence>
<keyword evidence="3 6" id="KW-0717">Septation</keyword>
<accession>A0ABX0K8P9</accession>
<organism evidence="8 9">
    <name type="scientific">Acetobacter fallax</name>
    <dbReference type="NCBI Taxonomy" id="1737473"/>
    <lineage>
        <taxon>Bacteria</taxon>
        <taxon>Pseudomonadati</taxon>
        <taxon>Pseudomonadota</taxon>
        <taxon>Alphaproteobacteria</taxon>
        <taxon>Acetobacterales</taxon>
        <taxon>Acetobacteraceae</taxon>
        <taxon>Acetobacter</taxon>
    </lineage>
</organism>
<comment type="caution">
    <text evidence="8">The sequence shown here is derived from an EMBL/GenBank/DDBJ whole genome shotgun (WGS) entry which is preliminary data.</text>
</comment>
<dbReference type="RefSeq" id="WP_173577294.1">
    <property type="nucleotide sequence ID" value="NZ_WOSW01000015.1"/>
</dbReference>
<dbReference type="SUPFAM" id="SSF63848">
    <property type="entry name" value="Cell-division inhibitor MinC, C-terminal domain"/>
    <property type="match status" value="1"/>
</dbReference>
<evidence type="ECO:0000256" key="3">
    <source>
        <dbReference type="ARBA" id="ARBA00023210"/>
    </source>
</evidence>
<evidence type="ECO:0000256" key="2">
    <source>
        <dbReference type="ARBA" id="ARBA00022618"/>
    </source>
</evidence>
<dbReference type="Gene3D" id="2.160.20.70">
    <property type="match status" value="1"/>
</dbReference>
<dbReference type="PANTHER" id="PTHR34108">
    <property type="entry name" value="SEPTUM SITE-DETERMINING PROTEIN MINC"/>
    <property type="match status" value="1"/>
</dbReference>
<evidence type="ECO:0000256" key="5">
    <source>
        <dbReference type="ARBA" id="ARBA00025606"/>
    </source>
</evidence>
<evidence type="ECO:0000256" key="4">
    <source>
        <dbReference type="ARBA" id="ARBA00023306"/>
    </source>
</evidence>
<evidence type="ECO:0000256" key="1">
    <source>
        <dbReference type="ARBA" id="ARBA00006291"/>
    </source>
</evidence>
<evidence type="ECO:0000256" key="6">
    <source>
        <dbReference type="HAMAP-Rule" id="MF_00267"/>
    </source>
</evidence>
<dbReference type="Proteomes" id="UP000615326">
    <property type="component" value="Unassembled WGS sequence"/>
</dbReference>